<evidence type="ECO:0000313" key="2">
    <source>
        <dbReference type="EMBL" id="MCS5491326.1"/>
    </source>
</evidence>
<keyword evidence="3" id="KW-1185">Reference proteome</keyword>
<comment type="caution">
    <text evidence="2">The sequence shown here is derived from an EMBL/GenBank/DDBJ whole genome shotgun (WGS) entry which is preliminary data.</text>
</comment>
<keyword evidence="1" id="KW-1133">Transmembrane helix</keyword>
<keyword evidence="1" id="KW-0812">Transmembrane</keyword>
<evidence type="ECO:0000313" key="3">
    <source>
        <dbReference type="Proteomes" id="UP001206788"/>
    </source>
</evidence>
<organism evidence="2 3">
    <name type="scientific">Algoriphagus limi</name>
    <dbReference type="NCBI Taxonomy" id="2975273"/>
    <lineage>
        <taxon>Bacteria</taxon>
        <taxon>Pseudomonadati</taxon>
        <taxon>Bacteroidota</taxon>
        <taxon>Cytophagia</taxon>
        <taxon>Cytophagales</taxon>
        <taxon>Cyclobacteriaceae</taxon>
        <taxon>Algoriphagus</taxon>
    </lineage>
</organism>
<name>A0ABT2G7R9_9BACT</name>
<gene>
    <name evidence="2" type="ORF">NY014_12845</name>
</gene>
<dbReference type="Pfam" id="PF19578">
    <property type="entry name" value="DUF6090"/>
    <property type="match status" value="1"/>
</dbReference>
<dbReference type="RefSeq" id="WP_259414991.1">
    <property type="nucleotide sequence ID" value="NZ_JANWGH010000003.1"/>
</dbReference>
<evidence type="ECO:0000256" key="1">
    <source>
        <dbReference type="SAM" id="Phobius"/>
    </source>
</evidence>
<feature type="transmembrane region" description="Helical" evidence="1">
    <location>
        <begin position="21"/>
        <end position="42"/>
    </location>
</feature>
<reference evidence="2 3" key="1">
    <citation type="submission" date="2022-08" db="EMBL/GenBank/DDBJ databases">
        <title>Algoriphagus sp. CAU 1643 isolated from mud.</title>
        <authorList>
            <person name="Kim W."/>
        </authorList>
    </citation>
    <scope>NUCLEOTIDE SEQUENCE [LARGE SCALE GENOMIC DNA]</scope>
    <source>
        <strain evidence="2 3">CAU 1643</strain>
    </source>
</reference>
<accession>A0ABT2G7R9</accession>
<proteinExistence type="predicted"/>
<keyword evidence="1" id="KW-0472">Membrane</keyword>
<dbReference type="Proteomes" id="UP001206788">
    <property type="component" value="Unassembled WGS sequence"/>
</dbReference>
<dbReference type="EMBL" id="JANWGH010000003">
    <property type="protein sequence ID" value="MCS5491326.1"/>
    <property type="molecule type" value="Genomic_DNA"/>
</dbReference>
<sequence>MISFFRKIRQKLLQQNRVTRYLVYAIGEILLVVIGILIALQVNNWNENRLDRQLEKKYLKGLQRDLNRDTEGLDRMTINRKDVINSALRVMKIDAPATMQELREVNDDFLKIHYWYEFTPNNNTFHELTSSGNLSLIRNDTIKDLLMSMEVLNAEIVQNRNHIRRDYEHYIYDELAYYEWLPLINLDTLGLKNESIPIMEISEDRFEALCKEAGEIMNNKVIRNGWTLAIANNAYMIELYQEMRKHNARLQALIEEELKD</sequence>
<protein>
    <submittedName>
        <fullName evidence="2">DUF6090 family protein</fullName>
    </submittedName>
</protein>
<dbReference type="InterPro" id="IPR045749">
    <property type="entry name" value="DUF6090"/>
</dbReference>